<sequence length="1123" mass="130222">MNPEHLGEGQWTQDALKELAAQKEQEWRQVQQLRSDALEATLKEKEKILQEERAKFMKLKEDFKYNLHLLSERDAELEKYDSLFSALKTQLLQRDGQISELKIKIDNSLSAIGQEAKMREELQSHYQLRIREKQAEIDKYRCDKDAEIQKERNDLEAFKRNLERRLHELEEELEIQKRELQAEYEDVLRKREHEYRIKLDDMSSTVLAHEMKVKLLSKELEMLKSTQEQTVQEFATVESCQQQLEKQVKQKQWELEDLKAMNNIRTSEFENKIRHLETALKKADQDYQRKYAEFDRQIKEREATITKLHQNSQERERHLQEQVRSLQTQLEDLQLKHRQAEWKVQDAKKEKDTIVEKLTTELDEVRSRWELHVSEISKSNVHRDVELEALREQVGQDKIELGERKLDIERYKHELAEALQREEDLQRAKTQLDLDWQRRYESVEREQYEKAENLIKKLTQAREEALSKLKEKQRELDHRQNVLELLTEERDFSLATLKQHGIGIDRNVNLTKWQKRAESESEHMTMLEEQNEHLRQVIRQMREEMEQLGDTLPEKLTSNGTGGGSKLVANEYVKNLEEELHKVKAKYRKMEQQLKDDSVGLKVNNEVQAKAMETAGDNVFIKSHIEDLNNTIGSLRSDKVELTTQLRKQQTRLQHLEAALEQTTKQPRVMQARVQQLEYEVSAQTRRYEAETSGLKARISELELQLAEARKEADEYHKANIEQNLEMTQLRNQLSKMKVSLAEERPTVNFGAQELMIQQLEDEIRHLRQIQRGEESITDVLTFEPKLGQGHGLTTNAVVGQLQQKLRTAAKHIQQLTKERQQLIELGNRLRAELKKNGLQPPSISSIPKVTVVEPASQPFKSRQPTSGNLLHEKIQNKLQQLEQLQYEITKQSVACPLIDVIQFDSRSDIGTKYECELARNQAKSSAPTVQFVHPEPSSTTSEDDQAHQYQYIPNKPFGNVTKLSSVPGNITQPYRPMTAPGGLMSRSAAGYADYVVTNQKTSSPTREQIPSGLLASVSSIGGSESIQEIWRMLDEEGVSPQTTFTPPGDSGPFQGLIFPGDLSRSRPKSAEALVLQGEKPVMEPKMSKKSETKKMSYKASGKIGAVKAANKPKIRNYNQKDQ</sequence>
<dbReference type="PANTHER" id="PTHR46725">
    <property type="entry name" value="COILED-COIL DOMAIN-CONTAINING PROTEIN 57"/>
    <property type="match status" value="1"/>
</dbReference>
<feature type="compositionally biased region" description="Basic and acidic residues" evidence="2">
    <location>
        <begin position="1081"/>
        <end position="1095"/>
    </location>
</feature>
<organism evidence="3 4">
    <name type="scientific">Paralvinella palmiformis</name>
    <dbReference type="NCBI Taxonomy" id="53620"/>
    <lineage>
        <taxon>Eukaryota</taxon>
        <taxon>Metazoa</taxon>
        <taxon>Spiralia</taxon>
        <taxon>Lophotrochozoa</taxon>
        <taxon>Annelida</taxon>
        <taxon>Polychaeta</taxon>
        <taxon>Sedentaria</taxon>
        <taxon>Canalipalpata</taxon>
        <taxon>Terebellida</taxon>
        <taxon>Terebelliformia</taxon>
        <taxon>Alvinellidae</taxon>
        <taxon>Paralvinella</taxon>
    </lineage>
</organism>
<comment type="caution">
    <text evidence="3">The sequence shown here is derived from an EMBL/GenBank/DDBJ whole genome shotgun (WGS) entry which is preliminary data.</text>
</comment>
<feature type="coiled-coil region" evidence="1">
    <location>
        <begin position="130"/>
        <end position="190"/>
    </location>
</feature>
<reference evidence="3" key="1">
    <citation type="journal article" date="2023" name="Mol. Biol. Evol.">
        <title>Third-Generation Sequencing Reveals the Adaptive Role of the Epigenome in Three Deep-Sea Polychaetes.</title>
        <authorList>
            <person name="Perez M."/>
            <person name="Aroh O."/>
            <person name="Sun Y."/>
            <person name="Lan Y."/>
            <person name="Juniper S.K."/>
            <person name="Young C.R."/>
            <person name="Angers B."/>
            <person name="Qian P.Y."/>
        </authorList>
    </citation>
    <scope>NUCLEOTIDE SEQUENCE</scope>
    <source>
        <strain evidence="3">P08H-3</strain>
    </source>
</reference>
<feature type="region of interest" description="Disordered" evidence="2">
    <location>
        <begin position="1078"/>
        <end position="1100"/>
    </location>
</feature>
<dbReference type="GO" id="GO:0007099">
    <property type="term" value="P:centriole replication"/>
    <property type="evidence" value="ECO:0007669"/>
    <property type="project" value="TreeGrafter"/>
</dbReference>
<dbReference type="GO" id="GO:0045931">
    <property type="term" value="P:positive regulation of mitotic cell cycle"/>
    <property type="evidence" value="ECO:0007669"/>
    <property type="project" value="TreeGrafter"/>
</dbReference>
<proteinExistence type="predicted"/>
<keyword evidence="4" id="KW-1185">Reference proteome</keyword>
<dbReference type="GO" id="GO:0007020">
    <property type="term" value="P:microtubule nucleation"/>
    <property type="evidence" value="ECO:0007669"/>
    <property type="project" value="TreeGrafter"/>
</dbReference>
<evidence type="ECO:0000256" key="1">
    <source>
        <dbReference type="SAM" id="Coils"/>
    </source>
</evidence>
<evidence type="ECO:0000256" key="2">
    <source>
        <dbReference type="SAM" id="MobiDB-lite"/>
    </source>
</evidence>
<dbReference type="EMBL" id="JAODUP010000131">
    <property type="protein sequence ID" value="KAK2160533.1"/>
    <property type="molecule type" value="Genomic_DNA"/>
</dbReference>
<dbReference type="GO" id="GO:0005814">
    <property type="term" value="C:centriole"/>
    <property type="evidence" value="ECO:0007669"/>
    <property type="project" value="TreeGrafter"/>
</dbReference>
<name>A0AAD9JWB4_9ANNE</name>
<evidence type="ECO:0000313" key="3">
    <source>
        <dbReference type="EMBL" id="KAK2160533.1"/>
    </source>
</evidence>
<dbReference type="InterPro" id="IPR042481">
    <property type="entry name" value="CCDC57"/>
</dbReference>
<feature type="coiled-coil region" evidence="1">
    <location>
        <begin position="241"/>
        <end position="350"/>
    </location>
</feature>
<feature type="coiled-coil region" evidence="1">
    <location>
        <begin position="408"/>
        <end position="593"/>
    </location>
</feature>
<accession>A0AAD9JWB4</accession>
<dbReference type="GO" id="GO:0005876">
    <property type="term" value="C:spindle microtubule"/>
    <property type="evidence" value="ECO:0007669"/>
    <property type="project" value="TreeGrafter"/>
</dbReference>
<gene>
    <name evidence="3" type="ORF">LSH36_131g03012</name>
</gene>
<protein>
    <recommendedName>
        <fullName evidence="5">Coiled-coil domain-containing protein 57</fullName>
    </recommendedName>
</protein>
<feature type="region of interest" description="Disordered" evidence="2">
    <location>
        <begin position="927"/>
        <end position="946"/>
    </location>
</feature>
<dbReference type="GO" id="GO:0060271">
    <property type="term" value="P:cilium assembly"/>
    <property type="evidence" value="ECO:0007669"/>
    <property type="project" value="TreeGrafter"/>
</dbReference>
<evidence type="ECO:0000313" key="4">
    <source>
        <dbReference type="Proteomes" id="UP001208570"/>
    </source>
</evidence>
<feature type="coiled-coil region" evidence="1">
    <location>
        <begin position="35"/>
        <end position="62"/>
    </location>
</feature>
<keyword evidence="1" id="KW-0175">Coiled coil</keyword>
<dbReference type="PANTHER" id="PTHR46725:SF1">
    <property type="entry name" value="COILED-COIL DOMAIN-CONTAINING PROTEIN 57"/>
    <property type="match status" value="1"/>
</dbReference>
<feature type="coiled-coil region" evidence="1">
    <location>
        <begin position="799"/>
        <end position="833"/>
    </location>
</feature>
<feature type="coiled-coil region" evidence="1">
    <location>
        <begin position="625"/>
        <end position="726"/>
    </location>
</feature>
<evidence type="ECO:0008006" key="5">
    <source>
        <dbReference type="Google" id="ProtNLM"/>
    </source>
</evidence>
<dbReference type="AlphaFoldDB" id="A0AAD9JWB4"/>
<dbReference type="GO" id="GO:0034451">
    <property type="term" value="C:centriolar satellite"/>
    <property type="evidence" value="ECO:0007669"/>
    <property type="project" value="TreeGrafter"/>
</dbReference>
<dbReference type="Proteomes" id="UP001208570">
    <property type="component" value="Unassembled WGS sequence"/>
</dbReference>